<dbReference type="PATRIC" id="fig|1265313.6.peg.2358"/>
<sequence length="296" mass="32675">MATPLPKALDAELHDWHSSGCGRLSYYSDAPDAGSGGNGTPILLLHSINAAPSAYEMKPLFEHYRGQRPVYALELPGFGQSERRDRRYDAQLFADAISSFVDEVIGRPTDVVALSTTAEFAARGSLATTAIRSLVLISPTGLRDRPPPGPTAQRRLMRFFQLPGVGAGLYRALTVKPSVRYFLNMGFTGKAPEDLVSYAHRTTQQPGARHAPFYFLSMQLFTADAVNALYRQVKVPVLVLYDDDPNISFERLPEVLDACPDWRAERIEPTLGLPHWEQPAATQAAMDAFWHDVDDG</sequence>
<dbReference type="InterPro" id="IPR029058">
    <property type="entry name" value="AB_hydrolase_fold"/>
</dbReference>
<dbReference type="AlphaFoldDB" id="A0A095VNR2"/>
<comment type="caution">
    <text evidence="2">The sequence shown here is derived from an EMBL/GenBank/DDBJ whole genome shotgun (WGS) entry which is preliminary data.</text>
</comment>
<dbReference type="RefSeq" id="WP_052094880.1">
    <property type="nucleotide sequence ID" value="NZ_KN234792.1"/>
</dbReference>
<organism evidence="2 3">
    <name type="scientific">Pseudohaliea rubra DSM 19751</name>
    <dbReference type="NCBI Taxonomy" id="1265313"/>
    <lineage>
        <taxon>Bacteria</taxon>
        <taxon>Pseudomonadati</taxon>
        <taxon>Pseudomonadota</taxon>
        <taxon>Gammaproteobacteria</taxon>
        <taxon>Cellvibrionales</taxon>
        <taxon>Halieaceae</taxon>
        <taxon>Pseudohaliea</taxon>
    </lineage>
</organism>
<name>A0A095VNR2_9GAMM</name>
<proteinExistence type="predicted"/>
<reference evidence="2 3" key="1">
    <citation type="journal article" date="2014" name="Genome Announc.">
        <title>Genome Sequence of Gammaproteobacterial Pseudohaliea rubra Type Strain DSM 19751, Isolated from Coastal Seawater of the Mediterranean Sea.</title>
        <authorList>
            <person name="Spring S."/>
            <person name="Fiebig A."/>
            <person name="Riedel T."/>
            <person name="Goker M."/>
            <person name="Klenk H.P."/>
        </authorList>
    </citation>
    <scope>NUCLEOTIDE SEQUENCE [LARGE SCALE GENOMIC DNA]</scope>
    <source>
        <strain evidence="2 3">DSM 19751</strain>
    </source>
</reference>
<dbReference type="PANTHER" id="PTHR46438">
    <property type="entry name" value="ALPHA/BETA-HYDROLASES SUPERFAMILY PROTEIN"/>
    <property type="match status" value="1"/>
</dbReference>
<evidence type="ECO:0000313" key="3">
    <source>
        <dbReference type="Proteomes" id="UP000029640"/>
    </source>
</evidence>
<accession>A0A095VNR2</accession>
<protein>
    <submittedName>
        <fullName evidence="2">Putative alpha/beta hydrolase superfamily-like protein</fullName>
    </submittedName>
</protein>
<dbReference type="HOGENOM" id="CLU_020336_13_4_6"/>
<dbReference type="InterPro" id="IPR000073">
    <property type="entry name" value="AB_hydrolase_1"/>
</dbReference>
<dbReference type="OrthoDB" id="9808398at2"/>
<dbReference type="Gene3D" id="3.40.50.1820">
    <property type="entry name" value="alpha/beta hydrolase"/>
    <property type="match status" value="1"/>
</dbReference>
<dbReference type="STRING" id="1265313.HRUBRA_02388"/>
<evidence type="ECO:0000259" key="1">
    <source>
        <dbReference type="Pfam" id="PF12697"/>
    </source>
</evidence>
<dbReference type="eggNOG" id="COG0596">
    <property type="taxonomic scope" value="Bacteria"/>
</dbReference>
<dbReference type="EMBL" id="AUVB01000075">
    <property type="protein sequence ID" value="KGE03015.1"/>
    <property type="molecule type" value="Genomic_DNA"/>
</dbReference>
<dbReference type="GO" id="GO:0016787">
    <property type="term" value="F:hydrolase activity"/>
    <property type="evidence" value="ECO:0007669"/>
    <property type="project" value="UniProtKB-KW"/>
</dbReference>
<dbReference type="SUPFAM" id="SSF53474">
    <property type="entry name" value="alpha/beta-Hydrolases"/>
    <property type="match status" value="1"/>
</dbReference>
<keyword evidence="3" id="KW-1185">Reference proteome</keyword>
<dbReference type="Pfam" id="PF12697">
    <property type="entry name" value="Abhydrolase_6"/>
    <property type="match status" value="1"/>
</dbReference>
<evidence type="ECO:0000313" key="2">
    <source>
        <dbReference type="EMBL" id="KGE03015.1"/>
    </source>
</evidence>
<dbReference type="PANTHER" id="PTHR46438:SF2">
    <property type="entry name" value="ALPHA_BETA-HYDROLASES SUPERFAMILY PROTEIN"/>
    <property type="match status" value="1"/>
</dbReference>
<keyword evidence="2" id="KW-0378">Hydrolase</keyword>
<dbReference type="Proteomes" id="UP000029640">
    <property type="component" value="Unassembled WGS sequence"/>
</dbReference>
<gene>
    <name evidence="2" type="ORF">HRUBRA_02388</name>
</gene>
<feature type="domain" description="AB hydrolase-1" evidence="1">
    <location>
        <begin position="42"/>
        <end position="282"/>
    </location>
</feature>